<comment type="subcellular location">
    <subcellularLocation>
        <location evidence="1">Cell membrane</location>
        <topology evidence="1">Multi-pass membrane protein</topology>
    </subcellularLocation>
</comment>
<evidence type="ECO:0000256" key="8">
    <source>
        <dbReference type="SAM" id="Phobius"/>
    </source>
</evidence>
<feature type="transmembrane region" description="Helical" evidence="8">
    <location>
        <begin position="97"/>
        <end position="116"/>
    </location>
</feature>
<dbReference type="STRING" id="121292.AU252_03790"/>
<keyword evidence="6 8" id="KW-0472">Membrane</keyword>
<dbReference type="GO" id="GO:0005886">
    <property type="term" value="C:plasma membrane"/>
    <property type="evidence" value="ECO:0007669"/>
    <property type="project" value="UniProtKB-SubCell"/>
</dbReference>
<dbReference type="InterPro" id="IPR026870">
    <property type="entry name" value="Zinc_ribbon_dom"/>
</dbReference>
<dbReference type="SUPFAM" id="SSF49879">
    <property type="entry name" value="SMAD/FHA domain"/>
    <property type="match status" value="1"/>
</dbReference>
<dbReference type="InterPro" id="IPR010432">
    <property type="entry name" value="RDD"/>
</dbReference>
<sequence>MMNEAERCQQCQQLIRGGATFCPACGAPLPNRAARSGRNVDHAQRAMMERAAAHASQNPGTIPVEQTAPGGGTGMAANLELVPATAGKRLGAAVLDWLAPVAVLVVTFAIGFAGITRTQSGGFIIYDTGSLVLFGSIGLGLTLVYLAVLVGMEGRSGKTLGNHVMGIRSADKDGYAPGAGGVFLRGLITGAGIVLALLAAVAIVSFKWFDVAVFILGPLLLVGAVWAVLVVVSNTWDRNGGLRGWHDTVAKTLVFDVKDGRNPITSGGIQGPYSFAPLDLPPVQQVASPVAGAAKPPQVVSAQQPPVQQPVQPYAPQPYTSQPAAAPPPFAPQPDAPPSSTPFQPHVPYAAPAVPAPGAQFHPDDDLDRTQMRGGAAYAAAVAVLRIKLDDGRDFQLDRNVLLGRNPLGQAGEQQAQLLAVSDPGRSISKTHLHLLTDGAGIWVTDRNSTNGSAVTTPDGRRTPLQPGVPAFVSPGSTVHFGDRSFHLGQA</sequence>
<feature type="region of interest" description="Disordered" evidence="7">
    <location>
        <begin position="450"/>
        <end position="469"/>
    </location>
</feature>
<evidence type="ECO:0000256" key="3">
    <source>
        <dbReference type="ARBA" id="ARBA00022553"/>
    </source>
</evidence>
<dbReference type="Gene3D" id="2.60.200.20">
    <property type="match status" value="1"/>
</dbReference>
<dbReference type="RefSeq" id="WP_058929577.1">
    <property type="nucleotide sequence ID" value="NZ_CP013747.1"/>
</dbReference>
<protein>
    <submittedName>
        <fullName evidence="10">Transporter</fullName>
    </submittedName>
</protein>
<dbReference type="PANTHER" id="PTHR36115">
    <property type="entry name" value="PROLINE-RICH ANTIGEN HOMOLOG-RELATED"/>
    <property type="match status" value="1"/>
</dbReference>
<evidence type="ECO:0000256" key="7">
    <source>
        <dbReference type="SAM" id="MobiDB-lite"/>
    </source>
</evidence>
<feature type="compositionally biased region" description="Low complexity" evidence="7">
    <location>
        <begin position="297"/>
        <end position="318"/>
    </location>
</feature>
<dbReference type="EMBL" id="CP013747">
    <property type="protein sequence ID" value="ALV40398.1"/>
    <property type="molecule type" value="Genomic_DNA"/>
</dbReference>
<dbReference type="PROSITE" id="PS50006">
    <property type="entry name" value="FHA_DOMAIN"/>
    <property type="match status" value="1"/>
</dbReference>
<gene>
    <name evidence="10" type="ORF">AU252_03790</name>
</gene>
<proteinExistence type="predicted"/>
<dbReference type="InterPro" id="IPR008984">
    <property type="entry name" value="SMAD_FHA_dom_sf"/>
</dbReference>
<evidence type="ECO:0000256" key="2">
    <source>
        <dbReference type="ARBA" id="ARBA00022475"/>
    </source>
</evidence>
<feature type="compositionally biased region" description="Pro residues" evidence="7">
    <location>
        <begin position="325"/>
        <end position="340"/>
    </location>
</feature>
<feature type="compositionally biased region" description="Low complexity" evidence="7">
    <location>
        <begin position="346"/>
        <end position="359"/>
    </location>
</feature>
<evidence type="ECO:0000256" key="5">
    <source>
        <dbReference type="ARBA" id="ARBA00022989"/>
    </source>
</evidence>
<dbReference type="InterPro" id="IPR000253">
    <property type="entry name" value="FHA_dom"/>
</dbReference>
<evidence type="ECO:0000256" key="4">
    <source>
        <dbReference type="ARBA" id="ARBA00022692"/>
    </source>
</evidence>
<evidence type="ECO:0000256" key="1">
    <source>
        <dbReference type="ARBA" id="ARBA00004651"/>
    </source>
</evidence>
<keyword evidence="2" id="KW-1003">Cell membrane</keyword>
<dbReference type="Proteomes" id="UP000065151">
    <property type="component" value="Chromosome"/>
</dbReference>
<dbReference type="InterPro" id="IPR051791">
    <property type="entry name" value="Pra-immunoreactive"/>
</dbReference>
<feature type="transmembrane region" description="Helical" evidence="8">
    <location>
        <begin position="212"/>
        <end position="233"/>
    </location>
</feature>
<dbReference type="Pfam" id="PF06271">
    <property type="entry name" value="RDD"/>
    <property type="match status" value="1"/>
</dbReference>
<reference evidence="10 11" key="1">
    <citation type="submission" date="2015-12" db="EMBL/GenBank/DDBJ databases">
        <authorList>
            <person name="Shamseldin A."/>
            <person name="Moawad H."/>
            <person name="Abd El-Rahim W.M."/>
            <person name="Sadowsky M.J."/>
        </authorList>
    </citation>
    <scope>NUCLEOTIDE SEQUENCE [LARGE SCALE GENOMIC DNA]</scope>
    <source>
        <strain evidence="10 11">Ar51</strain>
    </source>
</reference>
<feature type="domain" description="FHA" evidence="9">
    <location>
        <begin position="401"/>
        <end position="456"/>
    </location>
</feature>
<keyword evidence="3" id="KW-0597">Phosphoprotein</keyword>
<keyword evidence="5 8" id="KW-1133">Transmembrane helix</keyword>
<keyword evidence="4 8" id="KW-0812">Transmembrane</keyword>
<name>A0A0U3Q1D5_9MICC</name>
<evidence type="ECO:0000256" key="6">
    <source>
        <dbReference type="ARBA" id="ARBA00023136"/>
    </source>
</evidence>
<evidence type="ECO:0000313" key="11">
    <source>
        <dbReference type="Proteomes" id="UP000065151"/>
    </source>
</evidence>
<dbReference type="KEGG" id="psul:AU252_03790"/>
<feature type="region of interest" description="Disordered" evidence="7">
    <location>
        <begin position="297"/>
        <end position="370"/>
    </location>
</feature>
<dbReference type="AlphaFoldDB" id="A0A0U3Q1D5"/>
<feature type="transmembrane region" description="Helical" evidence="8">
    <location>
        <begin position="128"/>
        <end position="150"/>
    </location>
</feature>
<feature type="transmembrane region" description="Helical" evidence="8">
    <location>
        <begin position="182"/>
        <end position="206"/>
    </location>
</feature>
<evidence type="ECO:0000313" key="10">
    <source>
        <dbReference type="EMBL" id="ALV40398.1"/>
    </source>
</evidence>
<accession>A0A0U3Q1D5</accession>
<evidence type="ECO:0000259" key="9">
    <source>
        <dbReference type="PROSITE" id="PS50006"/>
    </source>
</evidence>
<dbReference type="CDD" id="cd00060">
    <property type="entry name" value="FHA"/>
    <property type="match status" value="1"/>
</dbReference>
<organism evidence="10">
    <name type="scientific">Pseudarthrobacter sulfonivorans</name>
    <dbReference type="NCBI Taxonomy" id="121292"/>
    <lineage>
        <taxon>Bacteria</taxon>
        <taxon>Bacillati</taxon>
        <taxon>Actinomycetota</taxon>
        <taxon>Actinomycetes</taxon>
        <taxon>Micrococcales</taxon>
        <taxon>Micrococcaceae</taxon>
        <taxon>Pseudarthrobacter</taxon>
    </lineage>
</organism>
<dbReference type="Pfam" id="PF13240">
    <property type="entry name" value="Zn_Ribbon_1"/>
    <property type="match status" value="1"/>
</dbReference>